<evidence type="ECO:0000256" key="2">
    <source>
        <dbReference type="ARBA" id="ARBA00022475"/>
    </source>
</evidence>
<dbReference type="InterPro" id="IPR050093">
    <property type="entry name" value="ABC_SmlMolc_Importer"/>
</dbReference>
<dbReference type="PANTHER" id="PTHR42781:SF4">
    <property type="entry name" value="SPERMIDINE_PUTRESCINE IMPORT ATP-BINDING PROTEIN POTA"/>
    <property type="match status" value="1"/>
</dbReference>
<evidence type="ECO:0000259" key="9">
    <source>
        <dbReference type="PROSITE" id="PS50893"/>
    </source>
</evidence>
<evidence type="ECO:0000313" key="10">
    <source>
        <dbReference type="EMBL" id="RDU68955.1"/>
    </source>
</evidence>
<dbReference type="Gene3D" id="3.40.50.300">
    <property type="entry name" value="P-loop containing nucleotide triphosphate hydrolases"/>
    <property type="match status" value="1"/>
</dbReference>
<keyword evidence="3" id="KW-0410">Iron transport</keyword>
<gene>
    <name evidence="10" type="ORF">CQA62_04985</name>
</gene>
<evidence type="ECO:0000256" key="3">
    <source>
        <dbReference type="ARBA" id="ARBA00022496"/>
    </source>
</evidence>
<dbReference type="SUPFAM" id="SSF52540">
    <property type="entry name" value="P-loop containing nucleoside triphosphate hydrolases"/>
    <property type="match status" value="1"/>
</dbReference>
<dbReference type="InterPro" id="IPR003439">
    <property type="entry name" value="ABC_transporter-like_ATP-bd"/>
</dbReference>
<dbReference type="PANTHER" id="PTHR42781">
    <property type="entry name" value="SPERMIDINE/PUTRESCINE IMPORT ATP-BINDING PROTEIN POTA"/>
    <property type="match status" value="1"/>
</dbReference>
<evidence type="ECO:0000256" key="8">
    <source>
        <dbReference type="ARBA" id="ARBA00023136"/>
    </source>
</evidence>
<dbReference type="Proteomes" id="UP000257067">
    <property type="component" value="Unassembled WGS sequence"/>
</dbReference>
<evidence type="ECO:0000313" key="11">
    <source>
        <dbReference type="Proteomes" id="UP000257067"/>
    </source>
</evidence>
<keyword evidence="11" id="KW-1185">Reference proteome</keyword>
<dbReference type="Pfam" id="PF00005">
    <property type="entry name" value="ABC_tran"/>
    <property type="match status" value="1"/>
</dbReference>
<keyword evidence="2" id="KW-1003">Cell membrane</keyword>
<keyword evidence="6" id="KW-0408">Iron</keyword>
<keyword evidence="7" id="KW-0406">Ion transport</keyword>
<keyword evidence="4" id="KW-0547">Nucleotide-binding</keyword>
<dbReference type="CDD" id="cd03259">
    <property type="entry name" value="ABC_Carb_Solutes_like"/>
    <property type="match status" value="1"/>
</dbReference>
<feature type="domain" description="ABC transporter" evidence="9">
    <location>
        <begin position="2"/>
        <end position="219"/>
    </location>
</feature>
<dbReference type="InterPro" id="IPR017871">
    <property type="entry name" value="ABC_transporter-like_CS"/>
</dbReference>
<sequence>MLEIKGMYKSFGKSEVLQDINLSLKKGEILSILGNSGSGKSTLLRILAFLETPTRFKEFYCTPRSAIMFQNYALFPHLNVEENILFALHRYPKDKKKRLDELLELFGITKIKKFPISQISGGQAQRVAFARAIATDCELLLLDEPFSNLDSNLKESLRKELKALIVSQDISAIIVTHDIDDAYYLSDYIALLKEGKIIDFNTPRELYFFPKSAQSQVFLPHLNVICQSLEEEDEFFKWIKSKNYIFSASEIGIGDKFEAEVLEAHFLGAFSKLKLQYKHISFEMLIHPHHQISQRIGFKIL</sequence>
<keyword evidence="8" id="KW-0472">Membrane</keyword>
<evidence type="ECO:0000256" key="1">
    <source>
        <dbReference type="ARBA" id="ARBA00022448"/>
    </source>
</evidence>
<dbReference type="PROSITE" id="PS50893">
    <property type="entry name" value="ABC_TRANSPORTER_2"/>
    <property type="match status" value="1"/>
</dbReference>
<dbReference type="GO" id="GO:0016020">
    <property type="term" value="C:membrane"/>
    <property type="evidence" value="ECO:0007669"/>
    <property type="project" value="InterPro"/>
</dbReference>
<evidence type="ECO:0000256" key="5">
    <source>
        <dbReference type="ARBA" id="ARBA00022840"/>
    </source>
</evidence>
<proteinExistence type="predicted"/>
<accession>A0A3D8IVK0</accession>
<dbReference type="GO" id="GO:0016887">
    <property type="term" value="F:ATP hydrolysis activity"/>
    <property type="evidence" value="ECO:0007669"/>
    <property type="project" value="InterPro"/>
</dbReference>
<dbReference type="EMBL" id="NXLU01000005">
    <property type="protein sequence ID" value="RDU68955.1"/>
    <property type="molecule type" value="Genomic_DNA"/>
</dbReference>
<keyword evidence="5 10" id="KW-0067">ATP-binding</keyword>
<evidence type="ECO:0000256" key="4">
    <source>
        <dbReference type="ARBA" id="ARBA00022741"/>
    </source>
</evidence>
<dbReference type="RefSeq" id="WP_115585127.1">
    <property type="nucleotide sequence ID" value="NZ_NXLU01000005.1"/>
</dbReference>
<dbReference type="SMART" id="SM00382">
    <property type="entry name" value="AAA"/>
    <property type="match status" value="1"/>
</dbReference>
<dbReference type="PROSITE" id="PS00211">
    <property type="entry name" value="ABC_TRANSPORTER_1"/>
    <property type="match status" value="1"/>
</dbReference>
<name>A0A3D8IVK0_9HELI</name>
<dbReference type="AlphaFoldDB" id="A0A3D8IVK0"/>
<dbReference type="GO" id="GO:0015408">
    <property type="term" value="F:ABC-type ferric iron transporter activity"/>
    <property type="evidence" value="ECO:0007669"/>
    <property type="project" value="InterPro"/>
</dbReference>
<reference evidence="10 11" key="1">
    <citation type="submission" date="2018-04" db="EMBL/GenBank/DDBJ databases">
        <title>Novel Campyloabacter and Helicobacter Species and Strains.</title>
        <authorList>
            <person name="Mannion A.J."/>
            <person name="Shen Z."/>
            <person name="Fox J.G."/>
        </authorList>
    </citation>
    <scope>NUCLEOTIDE SEQUENCE [LARGE SCALE GENOMIC DNA]</scope>
    <source>
        <strain evidence="10 11">ATCC 700242</strain>
    </source>
</reference>
<evidence type="ECO:0000256" key="7">
    <source>
        <dbReference type="ARBA" id="ARBA00023065"/>
    </source>
</evidence>
<comment type="caution">
    <text evidence="10">The sequence shown here is derived from an EMBL/GenBank/DDBJ whole genome shotgun (WGS) entry which is preliminary data.</text>
</comment>
<evidence type="ECO:0000256" key="6">
    <source>
        <dbReference type="ARBA" id="ARBA00023004"/>
    </source>
</evidence>
<dbReference type="GO" id="GO:0005524">
    <property type="term" value="F:ATP binding"/>
    <property type="evidence" value="ECO:0007669"/>
    <property type="project" value="UniProtKB-KW"/>
</dbReference>
<dbReference type="InterPro" id="IPR015853">
    <property type="entry name" value="ABC_transpr_FbpC"/>
</dbReference>
<organism evidence="10 11">
    <name type="scientific">Helicobacter cholecystus</name>
    <dbReference type="NCBI Taxonomy" id="45498"/>
    <lineage>
        <taxon>Bacteria</taxon>
        <taxon>Pseudomonadati</taxon>
        <taxon>Campylobacterota</taxon>
        <taxon>Epsilonproteobacteria</taxon>
        <taxon>Campylobacterales</taxon>
        <taxon>Helicobacteraceae</taxon>
        <taxon>Helicobacter</taxon>
    </lineage>
</organism>
<keyword evidence="1" id="KW-0813">Transport</keyword>
<dbReference type="InterPro" id="IPR003593">
    <property type="entry name" value="AAA+_ATPase"/>
</dbReference>
<dbReference type="InterPro" id="IPR027417">
    <property type="entry name" value="P-loop_NTPase"/>
</dbReference>
<protein>
    <submittedName>
        <fullName evidence="10">ABC transporter ATP-binding protein</fullName>
    </submittedName>
</protein>